<gene>
    <name evidence="2" type="ORF">NEOLI_005002</name>
</gene>
<name>A0A1U7LLX6_NEOID</name>
<evidence type="ECO:0000313" key="3">
    <source>
        <dbReference type="Proteomes" id="UP000186594"/>
    </source>
</evidence>
<keyword evidence="1" id="KW-1133">Transmembrane helix</keyword>
<comment type="caution">
    <text evidence="2">The sequence shown here is derived from an EMBL/GenBank/DDBJ whole genome shotgun (WGS) entry which is preliminary data.</text>
</comment>
<reference evidence="2 3" key="1">
    <citation type="submission" date="2016-04" db="EMBL/GenBank/DDBJ databases">
        <title>Evolutionary innovation and constraint leading to complex multicellularity in the Ascomycota.</title>
        <authorList>
            <person name="Cisse O."/>
            <person name="Nguyen A."/>
            <person name="Hewitt D.A."/>
            <person name="Jedd G."/>
            <person name="Stajich J.E."/>
        </authorList>
    </citation>
    <scope>NUCLEOTIDE SEQUENCE [LARGE SCALE GENOMIC DNA]</scope>
    <source>
        <strain evidence="2 3">DAH-3</strain>
    </source>
</reference>
<keyword evidence="1" id="KW-0812">Transmembrane</keyword>
<protein>
    <submittedName>
        <fullName evidence="2">Uncharacterized protein</fullName>
    </submittedName>
</protein>
<keyword evidence="1" id="KW-0472">Membrane</keyword>
<feature type="transmembrane region" description="Helical" evidence="1">
    <location>
        <begin position="75"/>
        <end position="96"/>
    </location>
</feature>
<proteinExistence type="predicted"/>
<evidence type="ECO:0000313" key="2">
    <source>
        <dbReference type="EMBL" id="OLL23638.1"/>
    </source>
</evidence>
<dbReference type="Proteomes" id="UP000186594">
    <property type="component" value="Unassembled WGS sequence"/>
</dbReference>
<feature type="transmembrane region" description="Helical" evidence="1">
    <location>
        <begin position="31"/>
        <end position="54"/>
    </location>
</feature>
<accession>A0A1U7LLX6</accession>
<dbReference type="AlphaFoldDB" id="A0A1U7LLX6"/>
<keyword evidence="3" id="KW-1185">Reference proteome</keyword>
<organism evidence="2 3">
    <name type="scientific">Neolecta irregularis (strain DAH-3)</name>
    <dbReference type="NCBI Taxonomy" id="1198029"/>
    <lineage>
        <taxon>Eukaryota</taxon>
        <taxon>Fungi</taxon>
        <taxon>Dikarya</taxon>
        <taxon>Ascomycota</taxon>
        <taxon>Taphrinomycotina</taxon>
        <taxon>Neolectales</taxon>
        <taxon>Neolectaceae</taxon>
        <taxon>Neolecta</taxon>
    </lineage>
</organism>
<sequence>MFIISLLPSLPLYLFSNVVLGDGFKFVSTSFTLRLSFLLTGMSWISKVIFLELVTNMGWFRPRFWMIWFKQYSEWGLYGALGCSMLTCVHLGYLVFNVWVRG</sequence>
<dbReference type="EMBL" id="LXFE01001399">
    <property type="protein sequence ID" value="OLL23638.1"/>
    <property type="molecule type" value="Genomic_DNA"/>
</dbReference>
<evidence type="ECO:0000256" key="1">
    <source>
        <dbReference type="SAM" id="Phobius"/>
    </source>
</evidence>